<evidence type="ECO:0000256" key="6">
    <source>
        <dbReference type="ARBA" id="ARBA00022917"/>
    </source>
</evidence>
<protein>
    <recommendedName>
        <fullName evidence="9">Probable methionine--tRNA ligase, mitochondrial</fullName>
        <ecNumber evidence="2">6.1.1.10</ecNumber>
    </recommendedName>
</protein>
<dbReference type="OrthoDB" id="24670at2759"/>
<evidence type="ECO:0000256" key="5">
    <source>
        <dbReference type="ARBA" id="ARBA00022840"/>
    </source>
</evidence>
<keyword evidence="7 10" id="KW-0030">Aminoacyl-tRNA synthetase</keyword>
<dbReference type="InterPro" id="IPR009080">
    <property type="entry name" value="tRNAsynth_Ia_anticodon-bd"/>
</dbReference>
<dbReference type="PANTHER" id="PTHR43326:SF1">
    <property type="entry name" value="METHIONINE--TRNA LIGASE, MITOCHONDRIAL"/>
    <property type="match status" value="1"/>
</dbReference>
<dbReference type="NCBIfam" id="TIGR00398">
    <property type="entry name" value="metG"/>
    <property type="match status" value="1"/>
</dbReference>
<dbReference type="InterPro" id="IPR014758">
    <property type="entry name" value="Met-tRNA_synth"/>
</dbReference>
<proteinExistence type="inferred from homology"/>
<dbReference type="InterPro" id="IPR023457">
    <property type="entry name" value="Met-tRNA_synth_2"/>
</dbReference>
<dbReference type="Pfam" id="PF09334">
    <property type="entry name" value="tRNA-synt_1g"/>
    <property type="match status" value="1"/>
</dbReference>
<evidence type="ECO:0000259" key="11">
    <source>
        <dbReference type="Pfam" id="PF09334"/>
    </source>
</evidence>
<dbReference type="FunFam" id="2.170.220.10:FF:000001">
    <property type="entry name" value="methionine--tRNA ligase, mitochondrial"/>
    <property type="match status" value="1"/>
</dbReference>
<dbReference type="GO" id="GO:0004825">
    <property type="term" value="F:methionine-tRNA ligase activity"/>
    <property type="evidence" value="ECO:0007669"/>
    <property type="project" value="UniProtKB-EC"/>
</dbReference>
<comment type="similarity">
    <text evidence="1 10">Belongs to the class-I aminoacyl-tRNA synthetase family.</text>
</comment>
<evidence type="ECO:0000256" key="8">
    <source>
        <dbReference type="ARBA" id="ARBA00047364"/>
    </source>
</evidence>
<dbReference type="Gene3D" id="2.170.220.10">
    <property type="match status" value="1"/>
</dbReference>
<keyword evidence="6 10" id="KW-0648">Protein biosynthesis</keyword>
<sequence length="587" mass="66006">MRSRILNSGVSTPYKRLSRIFHPFVWTCASCKAHSTASRAFSSQHPSSIKPYYVTTPIFYVNAPPHVGHLYTMVLADILKRWQLLQGKKAILCTGTDEHGLKIQQASAKAGVDPKPFCDKGAEVFKELARKAGIANDHFVRTTDREHRDAVEYAWFLLQEGGYIYTSKHEGWYSVSDETFYPQSAVHLILDPPTGRKIMVSMETGKEVEWTSETNYHFKLSAFQDRLLKFYEQHPGWIVPKHRMREVVKAVRSGLSDLSISRPSGRLTWGIRVPGDESQTIYVWLDALMNYITKAGYPWPPGQESAGGWPANCQVIGKDIIRFHGIYWPAFLMALDLPLPKHILTHAHWTLGKEKMAKSTGNGVNPFFALDRFGVDAIRFYLAHDGGIDQDADYSNYHIIERYRVALNGSLGNLVSRVTRFKGWSIRHAVETSATVIYSETLYNDPFALQHYELIKATASTAKKLADDLDVGGALKTIMNLISATNAYFAQSSPWHLAKYPAHSKRPRSELDKIIYLTSESLRVAGILLQPYMPTKAAHLLDMLGVDEAHRSLEFARPGRDTEYGVSKVDLGLGTKGTLFPPLTSDL</sequence>
<dbReference type="EMBL" id="KV744844">
    <property type="protein sequence ID" value="OCK84113.1"/>
    <property type="molecule type" value="Genomic_DNA"/>
</dbReference>
<evidence type="ECO:0000256" key="7">
    <source>
        <dbReference type="ARBA" id="ARBA00023146"/>
    </source>
</evidence>
<keyword evidence="5 10" id="KW-0067">ATP-binding</keyword>
<dbReference type="InterPro" id="IPR033911">
    <property type="entry name" value="MetRS_core"/>
</dbReference>
<evidence type="ECO:0000256" key="10">
    <source>
        <dbReference type="RuleBase" id="RU363039"/>
    </source>
</evidence>
<dbReference type="PRINTS" id="PR01041">
    <property type="entry name" value="TRNASYNTHMET"/>
</dbReference>
<dbReference type="GO" id="GO:0005524">
    <property type="term" value="F:ATP binding"/>
    <property type="evidence" value="ECO:0007669"/>
    <property type="project" value="UniProtKB-KW"/>
</dbReference>
<accession>A0A8E2EHX8</accession>
<dbReference type="InterPro" id="IPR015413">
    <property type="entry name" value="Methionyl/Leucyl_tRNA_Synth"/>
</dbReference>
<dbReference type="SUPFAM" id="SSF52374">
    <property type="entry name" value="Nucleotidylyl transferase"/>
    <property type="match status" value="1"/>
</dbReference>
<dbReference type="GO" id="GO:0006431">
    <property type="term" value="P:methionyl-tRNA aminoacylation"/>
    <property type="evidence" value="ECO:0007669"/>
    <property type="project" value="InterPro"/>
</dbReference>
<dbReference type="PANTHER" id="PTHR43326">
    <property type="entry name" value="METHIONYL-TRNA SYNTHETASE"/>
    <property type="match status" value="1"/>
</dbReference>
<evidence type="ECO:0000256" key="1">
    <source>
        <dbReference type="ARBA" id="ARBA00005594"/>
    </source>
</evidence>
<dbReference type="GO" id="GO:0005739">
    <property type="term" value="C:mitochondrion"/>
    <property type="evidence" value="ECO:0007669"/>
    <property type="project" value="UniProtKB-ARBA"/>
</dbReference>
<reference evidence="12 13" key="1">
    <citation type="journal article" date="2016" name="Nat. Commun.">
        <title>Ectomycorrhizal ecology is imprinted in the genome of the dominant symbiotic fungus Cenococcum geophilum.</title>
        <authorList>
            <consortium name="DOE Joint Genome Institute"/>
            <person name="Peter M."/>
            <person name="Kohler A."/>
            <person name="Ohm R.A."/>
            <person name="Kuo A."/>
            <person name="Krutzmann J."/>
            <person name="Morin E."/>
            <person name="Arend M."/>
            <person name="Barry K.W."/>
            <person name="Binder M."/>
            <person name="Choi C."/>
            <person name="Clum A."/>
            <person name="Copeland A."/>
            <person name="Grisel N."/>
            <person name="Haridas S."/>
            <person name="Kipfer T."/>
            <person name="LaButti K."/>
            <person name="Lindquist E."/>
            <person name="Lipzen A."/>
            <person name="Maire R."/>
            <person name="Meier B."/>
            <person name="Mihaltcheva S."/>
            <person name="Molinier V."/>
            <person name="Murat C."/>
            <person name="Poggeler S."/>
            <person name="Quandt C.A."/>
            <person name="Sperisen C."/>
            <person name="Tritt A."/>
            <person name="Tisserant E."/>
            <person name="Crous P.W."/>
            <person name="Henrissat B."/>
            <person name="Nehls U."/>
            <person name="Egli S."/>
            <person name="Spatafora J.W."/>
            <person name="Grigoriev I.V."/>
            <person name="Martin F.M."/>
        </authorList>
    </citation>
    <scope>NUCLEOTIDE SEQUENCE [LARGE SCALE GENOMIC DNA]</scope>
    <source>
        <strain evidence="12 13">CBS 459.81</strain>
    </source>
</reference>
<dbReference type="Gene3D" id="3.40.50.620">
    <property type="entry name" value="HUPs"/>
    <property type="match status" value="1"/>
</dbReference>
<dbReference type="AlphaFoldDB" id="A0A8E2EHX8"/>
<gene>
    <name evidence="12" type="ORF">K432DRAFT_378864</name>
</gene>
<evidence type="ECO:0000256" key="4">
    <source>
        <dbReference type="ARBA" id="ARBA00022741"/>
    </source>
</evidence>
<dbReference type="CDD" id="cd00814">
    <property type="entry name" value="MetRS_core"/>
    <property type="match status" value="1"/>
</dbReference>
<keyword evidence="13" id="KW-1185">Reference proteome</keyword>
<comment type="catalytic activity">
    <reaction evidence="8">
        <text>tRNA(Met) + L-methionine + ATP = L-methionyl-tRNA(Met) + AMP + diphosphate</text>
        <dbReference type="Rhea" id="RHEA:13481"/>
        <dbReference type="Rhea" id="RHEA-COMP:9667"/>
        <dbReference type="Rhea" id="RHEA-COMP:9698"/>
        <dbReference type="ChEBI" id="CHEBI:30616"/>
        <dbReference type="ChEBI" id="CHEBI:33019"/>
        <dbReference type="ChEBI" id="CHEBI:57844"/>
        <dbReference type="ChEBI" id="CHEBI:78442"/>
        <dbReference type="ChEBI" id="CHEBI:78530"/>
        <dbReference type="ChEBI" id="CHEBI:456215"/>
        <dbReference type="EC" id="6.1.1.10"/>
    </reaction>
</comment>
<keyword evidence="3 10" id="KW-0436">Ligase</keyword>
<evidence type="ECO:0000313" key="13">
    <source>
        <dbReference type="Proteomes" id="UP000250266"/>
    </source>
</evidence>
<feature type="domain" description="Methionyl/Leucyl tRNA synthetase" evidence="11">
    <location>
        <begin position="52"/>
        <end position="418"/>
    </location>
</feature>
<dbReference type="SUPFAM" id="SSF47323">
    <property type="entry name" value="Anticodon-binding domain of a subclass of class I aminoacyl-tRNA synthetases"/>
    <property type="match status" value="1"/>
</dbReference>
<evidence type="ECO:0000313" key="12">
    <source>
        <dbReference type="EMBL" id="OCK84113.1"/>
    </source>
</evidence>
<dbReference type="EC" id="6.1.1.10" evidence="2"/>
<evidence type="ECO:0000256" key="9">
    <source>
        <dbReference type="ARBA" id="ARBA00068817"/>
    </source>
</evidence>
<keyword evidence="4 10" id="KW-0547">Nucleotide-binding</keyword>
<dbReference type="Gene3D" id="1.10.730.10">
    <property type="entry name" value="Isoleucyl-tRNA Synthetase, Domain 1"/>
    <property type="match status" value="1"/>
</dbReference>
<organism evidence="12 13">
    <name type="scientific">Lepidopterella palustris CBS 459.81</name>
    <dbReference type="NCBI Taxonomy" id="1314670"/>
    <lineage>
        <taxon>Eukaryota</taxon>
        <taxon>Fungi</taxon>
        <taxon>Dikarya</taxon>
        <taxon>Ascomycota</taxon>
        <taxon>Pezizomycotina</taxon>
        <taxon>Dothideomycetes</taxon>
        <taxon>Pleosporomycetidae</taxon>
        <taxon>Mytilinidiales</taxon>
        <taxon>Argynnaceae</taxon>
        <taxon>Lepidopterella</taxon>
    </lineage>
</organism>
<dbReference type="InterPro" id="IPR014729">
    <property type="entry name" value="Rossmann-like_a/b/a_fold"/>
</dbReference>
<dbReference type="Proteomes" id="UP000250266">
    <property type="component" value="Unassembled WGS sequence"/>
</dbReference>
<evidence type="ECO:0000256" key="2">
    <source>
        <dbReference type="ARBA" id="ARBA00012838"/>
    </source>
</evidence>
<name>A0A8E2EHX8_9PEZI</name>
<evidence type="ECO:0000256" key="3">
    <source>
        <dbReference type="ARBA" id="ARBA00022598"/>
    </source>
</evidence>